<name>A0A8K1CLD0_PYTOL</name>
<comment type="caution">
    <text evidence="1">The sequence shown here is derived from an EMBL/GenBank/DDBJ whole genome shotgun (WGS) entry which is preliminary data.</text>
</comment>
<dbReference type="AlphaFoldDB" id="A0A8K1CLD0"/>
<evidence type="ECO:0000313" key="2">
    <source>
        <dbReference type="Proteomes" id="UP000794436"/>
    </source>
</evidence>
<dbReference type="PANTHER" id="PTHR33129">
    <property type="entry name" value="PROTEIN KINASE DOMAIN-CONTAINING PROTEIN-RELATED"/>
    <property type="match status" value="1"/>
</dbReference>
<dbReference type="OrthoDB" id="98369at2759"/>
<sequence>MAMAPFSNSPHPEKMATYEADARLASIDAFLEAMTLPIPTELPIQCTKQRTEFYARESYGKCYDHILELLLSKASQCVTVTGTLGVGKSMFLVYCFLRYRLENPAAGVQVEAYDRDSTKLHSGDIDGDVITLVDGIPSSPPASNRWICFASPNVSREDKMKNEHGHVELFLPIWDLDELQVAADRLGLDELLEPMTKEETAMCGTTIEAGPEYNSDGEDTIETRTFIFGFLPNTCLELDRSVLRAQFERLNAAIATVGHAKLQPLLWGDKSHQEQCDIVRHYFIPPTSSTLDKYHVAIASNYTRRMLVENIVKMTMDERVYLEKKLLEHEEVEDIAQLVFKQRVFEMFARGGTFQFHRLY</sequence>
<evidence type="ECO:0000313" key="1">
    <source>
        <dbReference type="EMBL" id="TMW64422.1"/>
    </source>
</evidence>
<accession>A0A8K1CLD0</accession>
<keyword evidence="2" id="KW-1185">Reference proteome</keyword>
<proteinExistence type="predicted"/>
<gene>
    <name evidence="1" type="ORF">Poli38472_013044</name>
</gene>
<dbReference type="InterPro" id="IPR052980">
    <property type="entry name" value="Crinkler_effector"/>
</dbReference>
<organism evidence="1 2">
    <name type="scientific">Pythium oligandrum</name>
    <name type="common">Mycoparasitic fungus</name>
    <dbReference type="NCBI Taxonomy" id="41045"/>
    <lineage>
        <taxon>Eukaryota</taxon>
        <taxon>Sar</taxon>
        <taxon>Stramenopiles</taxon>
        <taxon>Oomycota</taxon>
        <taxon>Peronosporomycetes</taxon>
        <taxon>Pythiales</taxon>
        <taxon>Pythiaceae</taxon>
        <taxon>Pythium</taxon>
    </lineage>
</organism>
<reference evidence="1" key="1">
    <citation type="submission" date="2019-03" db="EMBL/GenBank/DDBJ databases">
        <title>Long read genome sequence of the mycoparasitic Pythium oligandrum ATCC 38472 isolated from sugarbeet rhizosphere.</title>
        <authorList>
            <person name="Gaulin E."/>
        </authorList>
    </citation>
    <scope>NUCLEOTIDE SEQUENCE</scope>
    <source>
        <strain evidence="1">ATCC 38472_TT</strain>
    </source>
</reference>
<protein>
    <submittedName>
        <fullName evidence="1">Uncharacterized protein</fullName>
    </submittedName>
</protein>
<dbReference type="EMBL" id="SPLM01000040">
    <property type="protein sequence ID" value="TMW64422.1"/>
    <property type="molecule type" value="Genomic_DNA"/>
</dbReference>
<dbReference type="Proteomes" id="UP000794436">
    <property type="component" value="Unassembled WGS sequence"/>
</dbReference>